<evidence type="ECO:0000313" key="1">
    <source>
        <dbReference type="EMBL" id="KAJ9058372.1"/>
    </source>
</evidence>
<organism evidence="1 2">
    <name type="scientific">Entomophthora muscae</name>
    <dbReference type="NCBI Taxonomy" id="34485"/>
    <lineage>
        <taxon>Eukaryota</taxon>
        <taxon>Fungi</taxon>
        <taxon>Fungi incertae sedis</taxon>
        <taxon>Zoopagomycota</taxon>
        <taxon>Entomophthoromycotina</taxon>
        <taxon>Entomophthoromycetes</taxon>
        <taxon>Entomophthorales</taxon>
        <taxon>Entomophthoraceae</taxon>
        <taxon>Entomophthora</taxon>
    </lineage>
</organism>
<dbReference type="EMBL" id="QTSX02005727">
    <property type="protein sequence ID" value="KAJ9058372.1"/>
    <property type="molecule type" value="Genomic_DNA"/>
</dbReference>
<protein>
    <submittedName>
        <fullName evidence="1">Uncharacterized protein</fullName>
    </submittedName>
</protein>
<dbReference type="Proteomes" id="UP001165960">
    <property type="component" value="Unassembled WGS sequence"/>
</dbReference>
<keyword evidence="2" id="KW-1185">Reference proteome</keyword>
<reference evidence="1" key="1">
    <citation type="submission" date="2022-04" db="EMBL/GenBank/DDBJ databases">
        <title>Genome of the entomopathogenic fungus Entomophthora muscae.</title>
        <authorList>
            <person name="Elya C."/>
            <person name="Lovett B.R."/>
            <person name="Lee E."/>
            <person name="Macias A.M."/>
            <person name="Hajek A.E."/>
            <person name="De Bivort B.L."/>
            <person name="Kasson M.T."/>
            <person name="De Fine Licht H.H."/>
            <person name="Stajich J.E."/>
        </authorList>
    </citation>
    <scope>NUCLEOTIDE SEQUENCE</scope>
    <source>
        <strain evidence="1">Berkeley</strain>
    </source>
</reference>
<comment type="caution">
    <text evidence="1">The sequence shown here is derived from an EMBL/GenBank/DDBJ whole genome shotgun (WGS) entry which is preliminary data.</text>
</comment>
<accession>A0ACC2S7L4</accession>
<gene>
    <name evidence="1" type="ORF">DSO57_1013038</name>
</gene>
<name>A0ACC2S7L4_9FUNG</name>
<sequence>MSTKDKILYAEEGTHPTGKGSSLGAYFNILNALAGVGTLGMGAVLASSGWVMLVVILVAGLVSVYTGTLLVKCMEKKSSVLVETYPDVGVASFGVIGRTVVQFCQYTIIGGGVTMYIVYAGTQMQGFAQFLHYEAVNRWMFILAAGIVVWLPLVSLKTVREVAWISAMGGIATLLAVIICVSLCFNKLPSQTNVEYDVFVIKHFADGLAIISFAYGGTMIFPHVYRSMAKPQQWNFTVTAAILTASLMYLIMSSVGYATFGKATKNPIFNHFDGSGFKWAAALLLGAHVLCAGTVFLCSLCLEIERFLSVSIEQMGRQREFCFRAIIRSSVLASLVLTGCIVNQFELIMNLVGAFSECMLVFIVPTVCHLKMFGIRGRQAWEYPVIVITLIVALVCVIQGTYNAVDAIFVHISSKKSFFS</sequence>
<proteinExistence type="predicted"/>
<evidence type="ECO:0000313" key="2">
    <source>
        <dbReference type="Proteomes" id="UP001165960"/>
    </source>
</evidence>